<gene>
    <name evidence="3" type="ORF">H8744_11610</name>
</gene>
<feature type="domain" description="DUF6371" evidence="1">
    <location>
        <begin position="108"/>
        <end position="281"/>
    </location>
</feature>
<organism evidence="3 4">
    <name type="scientific">Jilunia laotingensis</name>
    <dbReference type="NCBI Taxonomy" id="2763675"/>
    <lineage>
        <taxon>Bacteria</taxon>
        <taxon>Pseudomonadati</taxon>
        <taxon>Bacteroidota</taxon>
        <taxon>Bacteroidia</taxon>
        <taxon>Bacteroidales</taxon>
        <taxon>Bacteroidaceae</taxon>
        <taxon>Jilunia</taxon>
    </lineage>
</organism>
<dbReference type="InterPro" id="IPR047731">
    <property type="entry name" value="Zinc_ribbon_put"/>
</dbReference>
<comment type="caution">
    <text evidence="3">The sequence shown here is derived from an EMBL/GenBank/DDBJ whole genome shotgun (WGS) entry which is preliminary data.</text>
</comment>
<proteinExistence type="predicted"/>
<evidence type="ECO:0000259" key="1">
    <source>
        <dbReference type="Pfam" id="PF19898"/>
    </source>
</evidence>
<dbReference type="Pfam" id="PF21957">
    <property type="entry name" value="Zn_ribbon_16"/>
    <property type="match status" value="1"/>
</dbReference>
<dbReference type="EMBL" id="JACRTF010000001">
    <property type="protein sequence ID" value="MBC8593879.1"/>
    <property type="molecule type" value="Genomic_DNA"/>
</dbReference>
<dbReference type="AlphaFoldDB" id="A0A926IQ21"/>
<reference evidence="3" key="1">
    <citation type="submission" date="2020-08" db="EMBL/GenBank/DDBJ databases">
        <title>Genome public.</title>
        <authorList>
            <person name="Liu C."/>
            <person name="Sun Q."/>
        </authorList>
    </citation>
    <scope>NUCLEOTIDE SEQUENCE</scope>
    <source>
        <strain evidence="3">N12</strain>
    </source>
</reference>
<dbReference type="RefSeq" id="WP_262434987.1">
    <property type="nucleotide sequence ID" value="NZ_JACRTF010000001.1"/>
</dbReference>
<accession>A0A926IQ21</accession>
<dbReference type="InterPro" id="IPR045951">
    <property type="entry name" value="DUF6371"/>
</dbReference>
<evidence type="ECO:0000313" key="3">
    <source>
        <dbReference type="EMBL" id="MBC8593879.1"/>
    </source>
</evidence>
<dbReference type="NCBIfam" id="NF040506">
    <property type="entry name" value="PG0870_Nterm"/>
    <property type="match status" value="1"/>
</dbReference>
<feature type="domain" description="Zinc beta-ribbon finger putative" evidence="2">
    <location>
        <begin position="4"/>
        <end position="68"/>
    </location>
</feature>
<keyword evidence="4" id="KW-1185">Reference proteome</keyword>
<protein>
    <submittedName>
        <fullName evidence="3">Uncharacterized protein</fullName>
    </submittedName>
</protein>
<dbReference type="Pfam" id="PF19898">
    <property type="entry name" value="DUF6371"/>
    <property type="match status" value="1"/>
</dbReference>
<name>A0A926IQ21_9BACT</name>
<evidence type="ECO:0000313" key="4">
    <source>
        <dbReference type="Proteomes" id="UP000651085"/>
    </source>
</evidence>
<dbReference type="Proteomes" id="UP000651085">
    <property type="component" value="Unassembled WGS sequence"/>
</dbReference>
<sequence length="355" mass="40678">MDNFRYILQPYRRSSDRHICPSCGHKGEFSFYIDRETGQPLHPSVGKCNREQKCGYHYRPSEFFKDNPDARPKDDWKPDYVMPMPQQEAKITYLPSSFLIVDNQRSRNNLFRFIAGKFGIDRATSVFDAYNVGTSKHWRNNDGVATSFPQIDHKGRLCQIKVMAYNPTTGKRLKKQDYAEYWNFARKEYVGDNRPQDKIWFAGKTLLNNYDAHLRQTFFGCHLIPNASRIGVVESEKTSLICSILMPEITWIATGGCQGCKWTEPAVFQPLIGKRVVLYPDSGMLAKWEDKASILRNGGVNVSVSRICEGLADNTDVADVLLEKKMPVEKPPTIGDICQWMSELNIPRGRITFNI</sequence>
<evidence type="ECO:0000259" key="2">
    <source>
        <dbReference type="Pfam" id="PF21957"/>
    </source>
</evidence>